<keyword evidence="2" id="KW-0067">ATP-binding</keyword>
<dbReference type="Proteomes" id="UP001492380">
    <property type="component" value="Unassembled WGS sequence"/>
</dbReference>
<keyword evidence="4" id="KW-1185">Reference proteome</keyword>
<dbReference type="SUPFAM" id="SSF53067">
    <property type="entry name" value="Actin-like ATPase domain"/>
    <property type="match status" value="2"/>
</dbReference>
<evidence type="ECO:0000313" key="3">
    <source>
        <dbReference type="EMBL" id="KAK8235080.1"/>
    </source>
</evidence>
<evidence type="ECO:0000313" key="4">
    <source>
        <dbReference type="Proteomes" id="UP001492380"/>
    </source>
</evidence>
<accession>A0ABR1YNP0</accession>
<organism evidence="3 4">
    <name type="scientific">Phyllosticta capitalensis</name>
    <dbReference type="NCBI Taxonomy" id="121624"/>
    <lineage>
        <taxon>Eukaryota</taxon>
        <taxon>Fungi</taxon>
        <taxon>Dikarya</taxon>
        <taxon>Ascomycota</taxon>
        <taxon>Pezizomycotina</taxon>
        <taxon>Dothideomycetes</taxon>
        <taxon>Dothideomycetes incertae sedis</taxon>
        <taxon>Botryosphaeriales</taxon>
        <taxon>Phyllostictaceae</taxon>
        <taxon>Phyllosticta</taxon>
    </lineage>
</organism>
<protein>
    <submittedName>
        <fullName evidence="3">Hsp70-like protein</fullName>
    </submittedName>
</protein>
<reference evidence="3 4" key="1">
    <citation type="submission" date="2024-04" db="EMBL/GenBank/DDBJ databases">
        <title>Phyllosticta paracitricarpa is synonymous to the EU quarantine fungus P. citricarpa based on phylogenomic analyses.</title>
        <authorList>
            <consortium name="Lawrence Berkeley National Laboratory"/>
            <person name="Van Ingen-Buijs V.A."/>
            <person name="Van Westerhoven A.C."/>
            <person name="Haridas S."/>
            <person name="Skiadas P."/>
            <person name="Martin F."/>
            <person name="Groenewald J.Z."/>
            <person name="Crous P.W."/>
            <person name="Seidl M.F."/>
        </authorList>
    </citation>
    <scope>NUCLEOTIDE SEQUENCE [LARGE SCALE GENOMIC DNA]</scope>
    <source>
        <strain evidence="3 4">CBS 123374</strain>
    </source>
</reference>
<comment type="caution">
    <text evidence="3">The sequence shown here is derived from an EMBL/GenBank/DDBJ whole genome shotgun (WGS) entry which is preliminary data.</text>
</comment>
<evidence type="ECO:0000256" key="2">
    <source>
        <dbReference type="ARBA" id="ARBA00022840"/>
    </source>
</evidence>
<dbReference type="Pfam" id="PF00012">
    <property type="entry name" value="HSP70"/>
    <property type="match status" value="1"/>
</dbReference>
<dbReference type="PANTHER" id="PTHR14187">
    <property type="entry name" value="ALPHA KINASE/ELONGATION FACTOR 2 KINASE"/>
    <property type="match status" value="1"/>
</dbReference>
<gene>
    <name evidence="3" type="ORF">HDK90DRAFT_551205</name>
</gene>
<keyword evidence="1" id="KW-0547">Nucleotide-binding</keyword>
<name>A0ABR1YNP0_9PEZI</name>
<proteinExistence type="predicted"/>
<dbReference type="PANTHER" id="PTHR14187:SF81">
    <property type="entry name" value="HSP70 FAMILY PROTEIN (AFU_ORTHOLOGUE AFUA_4G14040)"/>
    <property type="match status" value="1"/>
</dbReference>
<sequence length="617" mass="68944">MDKSRLKLIVGVDYGTTYSGNDPTGLPHPDFLLTGFHQSSYVVSNETDVDQIEVINQWPGTSDTVCKVPTRIAYAKENPDWKEDKWGFSAGAQSYSWTKLLLDRNTSLTEHDDSALKDFFGTGMMSLPAGKTAKQVCADYLKFLHKYMVQTLCKRFGKDVYDLTPIDFWVTVPAIWSDGAKDATKKAAISAGFGARKSDRINIISEPEAAALTALKPLLSTKDSLDPIKAEDAILVCDCGGGTVDITTYRILCVGIGGKCGSTSIDRHFNNWMKRTFGLAYTRLPQKRRGPGSPFMNSFEIAKKSFGSSGRFYQNYIEIDCIHMNTGASNHYDAEEGTVKLTWDEMKSFFNPVIKEVIRLIELQIDVAKANEGQVNRIVLVGGFGDSDYLNERISLLKSQLGDGIKLTCPRQPQAAIVQGAALRGLEGLHPSLRIARRHYGIRATHPFRPDVDPESKAFIHRFYGQKYCSERMNWRVRKGQEIESDNQMVVTITITLREDKTQDEFYLYACSTDDAPDYSDDPAADRIGKVVIEFTESDIAKAIWRVNSNTNSEVGALRVEFRINMNSEEGTLTTQAFISGRPAGKATINYREYEAKAPKERAWGKTAQLPERPKPK</sequence>
<dbReference type="CDD" id="cd10170">
    <property type="entry name" value="ASKHA_NBD_HSP70"/>
    <property type="match status" value="1"/>
</dbReference>
<dbReference type="Gene3D" id="3.30.420.40">
    <property type="match status" value="2"/>
</dbReference>
<evidence type="ECO:0000256" key="1">
    <source>
        <dbReference type="ARBA" id="ARBA00022741"/>
    </source>
</evidence>
<dbReference type="EMBL" id="JBBWRZ010000005">
    <property type="protein sequence ID" value="KAK8235080.1"/>
    <property type="molecule type" value="Genomic_DNA"/>
</dbReference>
<dbReference type="PRINTS" id="PR00301">
    <property type="entry name" value="HEATSHOCK70"/>
</dbReference>
<dbReference type="InterPro" id="IPR043129">
    <property type="entry name" value="ATPase_NBD"/>
</dbReference>
<dbReference type="Gene3D" id="3.90.640.10">
    <property type="entry name" value="Actin, Chain A, domain 4"/>
    <property type="match status" value="1"/>
</dbReference>
<dbReference type="InterPro" id="IPR013126">
    <property type="entry name" value="Hsp_70_fam"/>
</dbReference>